<dbReference type="GeneID" id="35591509"/>
<feature type="transmembrane region" description="Helical" evidence="1">
    <location>
        <begin position="20"/>
        <end position="41"/>
    </location>
</feature>
<keyword evidence="1" id="KW-0472">Membrane</keyword>
<feature type="transmembrane region" description="Helical" evidence="1">
    <location>
        <begin position="48"/>
        <end position="69"/>
    </location>
</feature>
<sequence length="119" mass="12744">MFDPDPVRHPDDEPDRDERGPWLAILSACAVGWAVLALVEWQLLVDGTFLWATAKSLYTLVLAPLAATALLQDTRALGVGGVEVGPLKWAYAGVALLFPPVGGLYLCHRRVAVGRGPPS</sequence>
<dbReference type="AlphaFoldDB" id="A0A2I8VJD3"/>
<keyword evidence="3" id="KW-1185">Reference proteome</keyword>
<dbReference type="KEGG" id="srub:C2R22_05425"/>
<evidence type="ECO:0000313" key="3">
    <source>
        <dbReference type="Proteomes" id="UP000236584"/>
    </source>
</evidence>
<accession>A0A2I8VJD3</accession>
<name>A0A2I8VJD3_9EURY</name>
<feature type="transmembrane region" description="Helical" evidence="1">
    <location>
        <begin position="89"/>
        <end position="107"/>
    </location>
</feature>
<gene>
    <name evidence="2" type="ORF">C2R22_05425</name>
</gene>
<reference evidence="2 3" key="1">
    <citation type="submission" date="2018-01" db="EMBL/GenBank/DDBJ databases">
        <title>Complete genome sequence of Salinigranum rubrum GX10T, an extremely halophilic archaeon isolated from a marine solar saltern.</title>
        <authorList>
            <person name="Han S."/>
        </authorList>
    </citation>
    <scope>NUCLEOTIDE SEQUENCE [LARGE SCALE GENOMIC DNA]</scope>
    <source>
        <strain evidence="2 3">GX10</strain>
    </source>
</reference>
<organism evidence="2 3">
    <name type="scientific">Salinigranum rubrum</name>
    <dbReference type="NCBI Taxonomy" id="755307"/>
    <lineage>
        <taxon>Archaea</taxon>
        <taxon>Methanobacteriati</taxon>
        <taxon>Methanobacteriota</taxon>
        <taxon>Stenosarchaea group</taxon>
        <taxon>Halobacteria</taxon>
        <taxon>Halobacteriales</taxon>
        <taxon>Haloferacaceae</taxon>
        <taxon>Salinigranum</taxon>
    </lineage>
</organism>
<proteinExistence type="predicted"/>
<protein>
    <submittedName>
        <fullName evidence="2">Uncharacterized protein</fullName>
    </submittedName>
</protein>
<dbReference type="Proteomes" id="UP000236584">
    <property type="component" value="Chromosome"/>
</dbReference>
<dbReference type="OrthoDB" id="342446at2157"/>
<keyword evidence="1" id="KW-1133">Transmembrane helix</keyword>
<dbReference type="EMBL" id="CP026309">
    <property type="protein sequence ID" value="AUV81169.1"/>
    <property type="molecule type" value="Genomic_DNA"/>
</dbReference>
<dbReference type="RefSeq" id="WP_103424857.1">
    <property type="nucleotide sequence ID" value="NZ_CP026309.1"/>
</dbReference>
<keyword evidence="1" id="KW-0812">Transmembrane</keyword>
<evidence type="ECO:0000313" key="2">
    <source>
        <dbReference type="EMBL" id="AUV81169.1"/>
    </source>
</evidence>
<evidence type="ECO:0000256" key="1">
    <source>
        <dbReference type="SAM" id="Phobius"/>
    </source>
</evidence>